<feature type="site" description="Interacts with tRNA; defines subfamily-specific binding signature" evidence="9">
    <location>
        <position position="181"/>
    </location>
</feature>
<feature type="binding site" evidence="9">
    <location>
        <begin position="16"/>
        <end position="18"/>
    </location>
    <ligand>
        <name>FMN</name>
        <dbReference type="ChEBI" id="CHEBI:58210"/>
    </ligand>
</feature>
<keyword evidence="5 9" id="KW-0819">tRNA processing</keyword>
<dbReference type="GO" id="GO:0102264">
    <property type="term" value="F:tRNA-dihydrouridine20 synthase activity"/>
    <property type="evidence" value="ECO:0007669"/>
    <property type="project" value="UniProtKB-EC"/>
</dbReference>
<dbReference type="AlphaFoldDB" id="A0A2M9AAS2"/>
<comment type="cofactor">
    <cofactor evidence="1 9 10 12">
        <name>FMN</name>
        <dbReference type="ChEBI" id="CHEBI:58210"/>
    </cofactor>
</comment>
<evidence type="ECO:0000313" key="14">
    <source>
        <dbReference type="EMBL" id="PJJ42804.1"/>
    </source>
</evidence>
<accession>A0A2M9AAS2</accession>
<sequence>MICKDLNFHRRLSVAPMLDFTDRHERFFLRLLSKNVLLYTEMIVANALLHAGPRFLQHDPVENPVALQLGGSDPKMLAECAKIVEGAGFDEVNLNCGCPSERVQSGSFGAMLMKQKDLVAECVQSMKKEVQIPVTVKTRIGVDDFTGWEFFEDFIRTVHSAGCDTFIIHARTARLRGYSPKENREKPAIHYETVYKLKEVFPQLNISVNGDIRTIDQAKEHLKHVDGVMMGRAVYANPWMLATADSEIYGGKDFAPQTRKALLEAFLPYVQKAQAEGCPLSVLTKHLYGIFTGFPGGRKFRQILSEGAPKALDGAALIRTAMDAVEEIGFP</sequence>
<feature type="domain" description="DUS-like FMN-binding" evidence="13">
    <location>
        <begin position="14"/>
        <end position="313"/>
    </location>
</feature>
<comment type="catalytic activity">
    <reaction evidence="9">
        <text>5,6-dihydrouridine(20) in tRNA + NADP(+) = uridine(20) in tRNA + NADPH + H(+)</text>
        <dbReference type="Rhea" id="RHEA:53336"/>
        <dbReference type="Rhea" id="RHEA-COMP:13533"/>
        <dbReference type="Rhea" id="RHEA-COMP:13534"/>
        <dbReference type="ChEBI" id="CHEBI:15378"/>
        <dbReference type="ChEBI" id="CHEBI:57783"/>
        <dbReference type="ChEBI" id="CHEBI:58349"/>
        <dbReference type="ChEBI" id="CHEBI:65315"/>
        <dbReference type="ChEBI" id="CHEBI:74443"/>
        <dbReference type="EC" id="1.3.1.91"/>
    </reaction>
</comment>
<evidence type="ECO:0000256" key="11">
    <source>
        <dbReference type="PIRSR" id="PIRSR006621-1"/>
    </source>
</evidence>
<comment type="caution">
    <text evidence="9">Lacks conserved residue(s) required for the propagation of feature annotation.</text>
</comment>
<dbReference type="InterPro" id="IPR004653">
    <property type="entry name" value="DusA"/>
</dbReference>
<comment type="catalytic activity">
    <reaction evidence="9">
        <text>5,6-dihydrouridine(20) in tRNA + NAD(+) = uridine(20) in tRNA + NADH + H(+)</text>
        <dbReference type="Rhea" id="RHEA:53340"/>
        <dbReference type="Rhea" id="RHEA-COMP:13533"/>
        <dbReference type="Rhea" id="RHEA-COMP:13534"/>
        <dbReference type="ChEBI" id="CHEBI:15378"/>
        <dbReference type="ChEBI" id="CHEBI:57540"/>
        <dbReference type="ChEBI" id="CHEBI:57945"/>
        <dbReference type="ChEBI" id="CHEBI:65315"/>
        <dbReference type="ChEBI" id="CHEBI:74443"/>
        <dbReference type="EC" id="1.3.1.91"/>
    </reaction>
</comment>
<dbReference type="CDD" id="cd02801">
    <property type="entry name" value="DUS_like_FMN"/>
    <property type="match status" value="1"/>
</dbReference>
<dbReference type="InterPro" id="IPR013785">
    <property type="entry name" value="Aldolase_TIM"/>
</dbReference>
<dbReference type="EMBL" id="PGEX01000001">
    <property type="protein sequence ID" value="PJJ42804.1"/>
    <property type="molecule type" value="Genomic_DNA"/>
</dbReference>
<dbReference type="GO" id="GO:0000049">
    <property type="term" value="F:tRNA binding"/>
    <property type="evidence" value="ECO:0007669"/>
    <property type="project" value="UniProtKB-UniRule"/>
</dbReference>
<dbReference type="GO" id="GO:0102266">
    <property type="term" value="F:tRNA-dihydrouridine20a synthase activity"/>
    <property type="evidence" value="ECO:0007669"/>
    <property type="project" value="RHEA"/>
</dbReference>
<evidence type="ECO:0000256" key="9">
    <source>
        <dbReference type="HAMAP-Rule" id="MF_02041"/>
    </source>
</evidence>
<comment type="similarity">
    <text evidence="9">Belongs to the Dus family. DusA subfamily.</text>
</comment>
<gene>
    <name evidence="14" type="ORF">BGX16_2851</name>
</gene>
<feature type="binding site" evidence="9 12">
    <location>
        <position position="68"/>
    </location>
    <ligand>
        <name>FMN</name>
        <dbReference type="ChEBI" id="CHEBI:58210"/>
    </ligand>
</feature>
<keyword evidence="2 9" id="KW-0820">tRNA-binding</keyword>
<dbReference type="GO" id="GO:0050660">
    <property type="term" value="F:flavin adenine dinucleotide binding"/>
    <property type="evidence" value="ECO:0007669"/>
    <property type="project" value="InterPro"/>
</dbReference>
<comment type="caution">
    <text evidence="14">The sequence shown here is derived from an EMBL/GenBank/DDBJ whole genome shotgun (WGS) entry which is preliminary data.</text>
</comment>
<evidence type="ECO:0000256" key="1">
    <source>
        <dbReference type="ARBA" id="ARBA00001917"/>
    </source>
</evidence>
<feature type="active site" description="Proton donor" evidence="9 11">
    <location>
        <position position="98"/>
    </location>
</feature>
<keyword evidence="8 9" id="KW-0560">Oxidoreductase</keyword>
<evidence type="ECO:0000259" key="13">
    <source>
        <dbReference type="Pfam" id="PF01207"/>
    </source>
</evidence>
<feature type="binding site" evidence="9 12">
    <location>
        <begin position="231"/>
        <end position="232"/>
    </location>
    <ligand>
        <name>FMN</name>
        <dbReference type="ChEBI" id="CHEBI:58210"/>
    </ligand>
</feature>
<dbReference type="PANTHER" id="PTHR42907">
    <property type="entry name" value="FMN-LINKED OXIDOREDUCTASES SUPERFAMILY PROTEIN"/>
    <property type="match status" value="1"/>
</dbReference>
<dbReference type="HAMAP" id="MF_02041">
    <property type="entry name" value="DusA_subfam"/>
    <property type="match status" value="1"/>
</dbReference>
<protein>
    <recommendedName>
        <fullName evidence="9">tRNA-dihydrouridine(20/20a) synthase</fullName>
        <ecNumber evidence="9">1.3.1.91</ecNumber>
    </recommendedName>
    <alternativeName>
        <fullName evidence="9">DusA-like U20-specific dihydrouridine synthase</fullName>
        <shortName evidence="9">U20-specific Dus</shortName>
    </alternativeName>
</protein>
<evidence type="ECO:0000256" key="10">
    <source>
        <dbReference type="PIRNR" id="PIRNR006621"/>
    </source>
</evidence>
<dbReference type="Proteomes" id="UP000231134">
    <property type="component" value="Unassembled WGS sequence"/>
</dbReference>
<evidence type="ECO:0000256" key="7">
    <source>
        <dbReference type="ARBA" id="ARBA00022884"/>
    </source>
</evidence>
<dbReference type="RefSeq" id="WP_100426644.1">
    <property type="nucleotide sequence ID" value="NZ_PGEX01000001.1"/>
</dbReference>
<reference evidence="14 15" key="1">
    <citation type="submission" date="2017-11" db="EMBL/GenBank/DDBJ databases">
        <title>Animal gut microbial communities from fecal samples from Wisconsin, USA.</title>
        <authorList>
            <person name="Neumann A."/>
        </authorList>
    </citation>
    <scope>NUCLEOTIDE SEQUENCE [LARGE SCALE GENOMIC DNA]</scope>
    <source>
        <strain evidence="14 15">UWS3</strain>
    </source>
</reference>
<comment type="catalytic activity">
    <reaction evidence="9">
        <text>5,6-dihydrouridine(20a) in tRNA + NAD(+) = uridine(20a) in tRNA + NADH + H(+)</text>
        <dbReference type="Rhea" id="RHEA:53348"/>
        <dbReference type="Rhea" id="RHEA-COMP:13535"/>
        <dbReference type="Rhea" id="RHEA-COMP:13536"/>
        <dbReference type="ChEBI" id="CHEBI:15378"/>
        <dbReference type="ChEBI" id="CHEBI:57540"/>
        <dbReference type="ChEBI" id="CHEBI:57945"/>
        <dbReference type="ChEBI" id="CHEBI:65315"/>
        <dbReference type="ChEBI" id="CHEBI:74443"/>
    </reaction>
</comment>
<feature type="site" description="Interacts with tRNA; defines subfamily-specific binding signature" evidence="9">
    <location>
        <position position="298"/>
    </location>
</feature>
<comment type="catalytic activity">
    <reaction evidence="9">
        <text>5,6-dihydrouridine(20a) in tRNA + NADP(+) = uridine(20a) in tRNA + NADPH + H(+)</text>
        <dbReference type="Rhea" id="RHEA:53344"/>
        <dbReference type="Rhea" id="RHEA-COMP:13535"/>
        <dbReference type="Rhea" id="RHEA-COMP:13536"/>
        <dbReference type="ChEBI" id="CHEBI:15378"/>
        <dbReference type="ChEBI" id="CHEBI:57783"/>
        <dbReference type="ChEBI" id="CHEBI:58349"/>
        <dbReference type="ChEBI" id="CHEBI:65315"/>
        <dbReference type="ChEBI" id="CHEBI:74443"/>
    </reaction>
</comment>
<name>A0A2M9AAS2_9BACT</name>
<keyword evidence="3 9" id="KW-0285">Flavoprotein</keyword>
<keyword evidence="12" id="KW-0547">Nucleotide-binding</keyword>
<keyword evidence="6 9" id="KW-0521">NADP</keyword>
<feature type="binding site" evidence="9 12">
    <location>
        <position position="169"/>
    </location>
    <ligand>
        <name>FMN</name>
        <dbReference type="ChEBI" id="CHEBI:58210"/>
    </ligand>
</feature>
<evidence type="ECO:0000256" key="6">
    <source>
        <dbReference type="ARBA" id="ARBA00022857"/>
    </source>
</evidence>
<comment type="function">
    <text evidence="9">Catalyzes the synthesis of 5,6-dihydrouridine (D), a modified base found in the D-loop of most tRNAs, via the reduction of the C5-C6 double bond in target uridines. Specifically modifies U20 and U20a in tRNAs.</text>
</comment>
<dbReference type="InterPro" id="IPR001269">
    <property type="entry name" value="DUS_fam"/>
</dbReference>
<dbReference type="Gene3D" id="3.20.20.70">
    <property type="entry name" value="Aldolase class I"/>
    <property type="match status" value="1"/>
</dbReference>
<evidence type="ECO:0000313" key="15">
    <source>
        <dbReference type="Proteomes" id="UP000231134"/>
    </source>
</evidence>
<dbReference type="SUPFAM" id="SSF51395">
    <property type="entry name" value="FMN-linked oxidoreductases"/>
    <property type="match status" value="1"/>
</dbReference>
<evidence type="ECO:0000256" key="4">
    <source>
        <dbReference type="ARBA" id="ARBA00022643"/>
    </source>
</evidence>
<keyword evidence="15" id="KW-1185">Reference proteome</keyword>
<evidence type="ECO:0000256" key="12">
    <source>
        <dbReference type="PIRSR" id="PIRSR006621-2"/>
    </source>
</evidence>
<dbReference type="NCBIfam" id="TIGR00742">
    <property type="entry name" value="yjbN"/>
    <property type="match status" value="1"/>
</dbReference>
<keyword evidence="4 9" id="KW-0288">FMN</keyword>
<dbReference type="Gene3D" id="1.20.120.1460">
    <property type="match status" value="1"/>
</dbReference>
<dbReference type="Pfam" id="PF01207">
    <property type="entry name" value="Dus"/>
    <property type="match status" value="1"/>
</dbReference>
<evidence type="ECO:0000256" key="5">
    <source>
        <dbReference type="ARBA" id="ARBA00022694"/>
    </source>
</evidence>
<evidence type="ECO:0000256" key="2">
    <source>
        <dbReference type="ARBA" id="ARBA00022555"/>
    </source>
</evidence>
<comment type="similarity">
    <text evidence="10">Belongs to the dus family.</text>
</comment>
<evidence type="ECO:0000256" key="3">
    <source>
        <dbReference type="ARBA" id="ARBA00022630"/>
    </source>
</evidence>
<dbReference type="PIRSF" id="PIRSF006621">
    <property type="entry name" value="Dus"/>
    <property type="match status" value="1"/>
</dbReference>
<keyword evidence="7 9" id="KW-0694">RNA-binding</keyword>
<dbReference type="InterPro" id="IPR035587">
    <property type="entry name" value="DUS-like_FMN-bd"/>
</dbReference>
<feature type="binding site" evidence="9 12">
    <location>
        <position position="137"/>
    </location>
    <ligand>
        <name>FMN</name>
        <dbReference type="ChEBI" id="CHEBI:58210"/>
    </ligand>
</feature>
<dbReference type="PANTHER" id="PTHR42907:SF1">
    <property type="entry name" value="FMN-LINKED OXIDOREDUCTASES SUPERFAMILY PROTEIN"/>
    <property type="match status" value="1"/>
</dbReference>
<dbReference type="OrthoDB" id="9783413at2"/>
<dbReference type="GO" id="GO:0010181">
    <property type="term" value="F:FMN binding"/>
    <property type="evidence" value="ECO:0007669"/>
    <property type="project" value="UniProtKB-UniRule"/>
</dbReference>
<dbReference type="InterPro" id="IPR018517">
    <property type="entry name" value="tRNA_hU_synthase_CS"/>
</dbReference>
<evidence type="ECO:0000256" key="8">
    <source>
        <dbReference type="ARBA" id="ARBA00023002"/>
    </source>
</evidence>
<proteinExistence type="inferred from homology"/>
<organism evidence="14 15">
    <name type="scientific">Hallerella succinigenes</name>
    <dbReference type="NCBI Taxonomy" id="1896222"/>
    <lineage>
        <taxon>Bacteria</taxon>
        <taxon>Pseudomonadati</taxon>
        <taxon>Fibrobacterota</taxon>
        <taxon>Fibrobacteria</taxon>
        <taxon>Fibrobacterales</taxon>
        <taxon>Fibrobacteraceae</taxon>
        <taxon>Hallerella</taxon>
    </lineage>
</organism>
<dbReference type="NCBIfam" id="NF008774">
    <property type="entry name" value="PRK11815.1"/>
    <property type="match status" value="1"/>
</dbReference>
<dbReference type="PROSITE" id="PS01136">
    <property type="entry name" value="UPF0034"/>
    <property type="match status" value="1"/>
</dbReference>
<dbReference type="EC" id="1.3.1.91" evidence="9"/>
<feature type="site" description="Interacts with tRNA" evidence="9">
    <location>
        <position position="95"/>
    </location>
</feature>
<feature type="site" description="Interacts with tRNA" evidence="9">
    <location>
        <position position="184"/>
    </location>
</feature>
<feature type="site" description="Interacts with tRNA; defines subfamily-specific binding signature" evidence="9">
    <location>
        <position position="301"/>
    </location>
</feature>